<sequence>YAVGTAHGFTLFNYKQNRMLTVKCTLDPA</sequence>
<dbReference type="EMBL" id="CAJOBC010034124">
    <property type="protein sequence ID" value="CAF4105034.1"/>
    <property type="molecule type" value="Genomic_DNA"/>
</dbReference>
<name>A0A8S2QHD5_9BILA</name>
<evidence type="ECO:0000313" key="2">
    <source>
        <dbReference type="Proteomes" id="UP000681722"/>
    </source>
</evidence>
<dbReference type="Proteomes" id="UP000681722">
    <property type="component" value="Unassembled WGS sequence"/>
</dbReference>
<proteinExistence type="predicted"/>
<feature type="non-terminal residue" evidence="1">
    <location>
        <position position="29"/>
    </location>
</feature>
<comment type="caution">
    <text evidence="1">The sequence shown here is derived from an EMBL/GenBank/DDBJ whole genome shotgun (WGS) entry which is preliminary data.</text>
</comment>
<dbReference type="AlphaFoldDB" id="A0A8S2QHD5"/>
<feature type="non-terminal residue" evidence="1">
    <location>
        <position position="1"/>
    </location>
</feature>
<protein>
    <submittedName>
        <fullName evidence="1">Uncharacterized protein</fullName>
    </submittedName>
</protein>
<evidence type="ECO:0000313" key="1">
    <source>
        <dbReference type="EMBL" id="CAF4105034.1"/>
    </source>
</evidence>
<gene>
    <name evidence="1" type="ORF">SRO942_LOCUS28652</name>
</gene>
<organism evidence="1 2">
    <name type="scientific">Didymodactylos carnosus</name>
    <dbReference type="NCBI Taxonomy" id="1234261"/>
    <lineage>
        <taxon>Eukaryota</taxon>
        <taxon>Metazoa</taxon>
        <taxon>Spiralia</taxon>
        <taxon>Gnathifera</taxon>
        <taxon>Rotifera</taxon>
        <taxon>Eurotatoria</taxon>
        <taxon>Bdelloidea</taxon>
        <taxon>Philodinida</taxon>
        <taxon>Philodinidae</taxon>
        <taxon>Didymodactylos</taxon>
    </lineage>
</organism>
<accession>A0A8S2QHD5</accession>
<reference evidence="1" key="1">
    <citation type="submission" date="2021-02" db="EMBL/GenBank/DDBJ databases">
        <authorList>
            <person name="Nowell W R."/>
        </authorList>
    </citation>
    <scope>NUCLEOTIDE SEQUENCE</scope>
</reference>